<gene>
    <name evidence="2" type="ORF">BJY17_003520</name>
</gene>
<reference evidence="2 3" key="1">
    <citation type="submission" date="2020-07" db="EMBL/GenBank/DDBJ databases">
        <title>Sequencing the genomes of 1000 actinobacteria strains.</title>
        <authorList>
            <person name="Klenk H.-P."/>
        </authorList>
    </citation>
    <scope>NUCLEOTIDE SEQUENCE [LARGE SCALE GENOMIC DNA]</scope>
    <source>
        <strain evidence="2 3">DSM 8598</strain>
    </source>
</reference>
<dbReference type="InterPro" id="IPR036938">
    <property type="entry name" value="PAP2/HPO_sf"/>
</dbReference>
<dbReference type="AlphaFoldDB" id="A0A852X3S2"/>
<sequence>MSLKPSKLITAAVAAVACLLAPVVVAGPSQAVPDIGRDPAVISEWNAIAVRTIATENGTPVPASPLYFAFVSIAMHDAVATIEGGFEPFTELPRAHAHASPEVAAATAAHHVLKHYFPNSGANLDADYAAFLAEVPKGVGLVHGTRVGEDAAAAIIALRADDGRGDPHPFLAQPDIGVWRPTPDLLLPMAVSWLGFVDPLVIDSPTQFAPAGPDPVESDAYATDFTEVKEKGALNGSTRSDAESATAVFWTANPVAQYNAVMRAETAQRGYDIGESARAFALLGTSMADTQISCWRSKFDEAYWRPITAIHEAGADGNDATVADPTWKAFRETPPYPDYTSGHACVTGSASEVFGHLFGADTIDIDVPSTVQGRPDRHFAATSDLDDEAMNARIWLGFHFRKAMTDGNALGHTVAGHVIEGTFRATD</sequence>
<dbReference type="SUPFAM" id="SSF48317">
    <property type="entry name" value="Acid phosphatase/Vanadium-dependent haloperoxidase"/>
    <property type="match status" value="1"/>
</dbReference>
<dbReference type="PANTHER" id="PTHR34599">
    <property type="entry name" value="PEROXIDASE-RELATED"/>
    <property type="match status" value="1"/>
</dbReference>
<keyword evidence="1" id="KW-0732">Signal</keyword>
<protein>
    <recommendedName>
        <fullName evidence="4">PAP2 superfamily protein</fullName>
    </recommendedName>
</protein>
<dbReference type="InterPro" id="IPR052559">
    <property type="entry name" value="V-haloperoxidase"/>
</dbReference>
<evidence type="ECO:0000256" key="1">
    <source>
        <dbReference type="SAM" id="SignalP"/>
    </source>
</evidence>
<dbReference type="CDD" id="cd03398">
    <property type="entry name" value="PAP2_haloperoxidase"/>
    <property type="match status" value="1"/>
</dbReference>
<evidence type="ECO:0000313" key="2">
    <source>
        <dbReference type="EMBL" id="NYG22773.1"/>
    </source>
</evidence>
<name>A0A852X3S2_9MICO</name>
<evidence type="ECO:0000313" key="3">
    <source>
        <dbReference type="Proteomes" id="UP000549066"/>
    </source>
</evidence>
<comment type="caution">
    <text evidence="2">The sequence shown here is derived from an EMBL/GenBank/DDBJ whole genome shotgun (WGS) entry which is preliminary data.</text>
</comment>
<dbReference type="EMBL" id="JACCFI010000001">
    <property type="protein sequence ID" value="NYG22773.1"/>
    <property type="molecule type" value="Genomic_DNA"/>
</dbReference>
<dbReference type="RefSeq" id="WP_179552536.1">
    <property type="nucleotide sequence ID" value="NZ_JACCFI010000001.1"/>
</dbReference>
<evidence type="ECO:0008006" key="4">
    <source>
        <dbReference type="Google" id="ProtNLM"/>
    </source>
</evidence>
<dbReference type="PANTHER" id="PTHR34599:SF1">
    <property type="entry name" value="PHOSPHATIDIC ACID PHOSPHATASE TYPE 2_HALOPEROXIDASE DOMAIN-CONTAINING PROTEIN"/>
    <property type="match status" value="1"/>
</dbReference>
<dbReference type="PROSITE" id="PS51257">
    <property type="entry name" value="PROKAR_LIPOPROTEIN"/>
    <property type="match status" value="1"/>
</dbReference>
<feature type="chain" id="PRO_5039218320" description="PAP2 superfamily protein" evidence="1">
    <location>
        <begin position="27"/>
        <end position="427"/>
    </location>
</feature>
<dbReference type="Gene3D" id="1.10.606.20">
    <property type="match status" value="1"/>
</dbReference>
<accession>A0A852X3S2</accession>
<organism evidence="2 3">
    <name type="scientific">Agromyces hippuratus</name>
    <dbReference type="NCBI Taxonomy" id="286438"/>
    <lineage>
        <taxon>Bacteria</taxon>
        <taxon>Bacillati</taxon>
        <taxon>Actinomycetota</taxon>
        <taxon>Actinomycetes</taxon>
        <taxon>Micrococcales</taxon>
        <taxon>Microbacteriaceae</taxon>
        <taxon>Agromyces</taxon>
    </lineage>
</organism>
<proteinExistence type="predicted"/>
<dbReference type="Proteomes" id="UP000549066">
    <property type="component" value="Unassembled WGS sequence"/>
</dbReference>
<feature type="signal peptide" evidence="1">
    <location>
        <begin position="1"/>
        <end position="26"/>
    </location>
</feature>
<keyword evidence="3" id="KW-1185">Reference proteome</keyword>